<keyword evidence="2 9" id="KW-0328">Glycosyltransferase</keyword>
<dbReference type="AlphaFoldDB" id="A0A9K3EKX4"/>
<keyword evidence="3 9" id="KW-0808">Transferase</keyword>
<sequence length="125" mass="14305">MCIGGKNSICVIKIKIPQQCKVSKMKLPSYIIILHGVDQLEGYISQLLQEVGWIYGSVTEDILTGFKMHCHSRRLVYCVPKRAASRVLLPLIFRIVFTKFLGGLSFFVQFFDVALFFNVMYTCVF</sequence>
<evidence type="ECO:0000313" key="9">
    <source>
        <dbReference type="EMBL" id="KAF5775263.1"/>
    </source>
</evidence>
<evidence type="ECO:0000256" key="4">
    <source>
        <dbReference type="ARBA" id="ARBA00022692"/>
    </source>
</evidence>
<feature type="transmembrane region" description="Helical" evidence="8">
    <location>
        <begin position="91"/>
        <end position="111"/>
    </location>
</feature>
<dbReference type="GO" id="GO:0016020">
    <property type="term" value="C:membrane"/>
    <property type="evidence" value="ECO:0007669"/>
    <property type="project" value="InterPro"/>
</dbReference>
<keyword evidence="4 8" id="KW-0812">Transmembrane</keyword>
<comment type="subcellular location">
    <subcellularLocation>
        <location evidence="1">Endomembrane system</location>
    </subcellularLocation>
</comment>
<keyword evidence="6 8" id="KW-0472">Membrane</keyword>
<protein>
    <submittedName>
        <fullName evidence="9">Cellulose synthase (UDP-forming)</fullName>
        <ecNumber evidence="9">2.4.1.12</ecNumber>
    </submittedName>
</protein>
<evidence type="ECO:0000256" key="8">
    <source>
        <dbReference type="SAM" id="Phobius"/>
    </source>
</evidence>
<dbReference type="GO" id="GO:0016760">
    <property type="term" value="F:cellulose synthase (UDP-forming) activity"/>
    <property type="evidence" value="ECO:0007669"/>
    <property type="project" value="UniProtKB-EC"/>
</dbReference>
<comment type="caution">
    <text evidence="9">The sequence shown here is derived from an EMBL/GenBank/DDBJ whole genome shotgun (WGS) entry which is preliminary data.</text>
</comment>
<evidence type="ECO:0000256" key="7">
    <source>
        <dbReference type="ARBA" id="ARBA00023316"/>
    </source>
</evidence>
<dbReference type="GO" id="GO:0030244">
    <property type="term" value="P:cellulose biosynthetic process"/>
    <property type="evidence" value="ECO:0007669"/>
    <property type="project" value="InterPro"/>
</dbReference>
<reference evidence="9" key="2">
    <citation type="submission" date="2020-06" db="EMBL/GenBank/DDBJ databases">
        <title>Helianthus annuus Genome sequencing and assembly Release 2.</title>
        <authorList>
            <person name="Gouzy J."/>
            <person name="Langlade N."/>
            <person name="Munos S."/>
        </authorList>
    </citation>
    <scope>NUCLEOTIDE SEQUENCE</scope>
    <source>
        <tissue evidence="9">Leaves</tissue>
    </source>
</reference>
<dbReference type="Pfam" id="PF03552">
    <property type="entry name" value="Cellulose_synt"/>
    <property type="match status" value="1"/>
</dbReference>
<accession>A0A9K3EKX4</accession>
<dbReference type="EMBL" id="MNCJ02000328">
    <property type="protein sequence ID" value="KAF5775263.1"/>
    <property type="molecule type" value="Genomic_DNA"/>
</dbReference>
<keyword evidence="5 8" id="KW-1133">Transmembrane helix</keyword>
<dbReference type="GO" id="GO:0012505">
    <property type="term" value="C:endomembrane system"/>
    <property type="evidence" value="ECO:0007669"/>
    <property type="project" value="UniProtKB-SubCell"/>
</dbReference>
<gene>
    <name evidence="9" type="ORF">HanXRQr2_Chr13g0610171</name>
</gene>
<dbReference type="PANTHER" id="PTHR13301">
    <property type="entry name" value="X-BOX TRANSCRIPTION FACTOR-RELATED"/>
    <property type="match status" value="1"/>
</dbReference>
<organism evidence="9 10">
    <name type="scientific">Helianthus annuus</name>
    <name type="common">Common sunflower</name>
    <dbReference type="NCBI Taxonomy" id="4232"/>
    <lineage>
        <taxon>Eukaryota</taxon>
        <taxon>Viridiplantae</taxon>
        <taxon>Streptophyta</taxon>
        <taxon>Embryophyta</taxon>
        <taxon>Tracheophyta</taxon>
        <taxon>Spermatophyta</taxon>
        <taxon>Magnoliopsida</taxon>
        <taxon>eudicotyledons</taxon>
        <taxon>Gunneridae</taxon>
        <taxon>Pentapetalae</taxon>
        <taxon>asterids</taxon>
        <taxon>campanulids</taxon>
        <taxon>Asterales</taxon>
        <taxon>Asteraceae</taxon>
        <taxon>Asteroideae</taxon>
        <taxon>Heliantheae alliance</taxon>
        <taxon>Heliantheae</taxon>
        <taxon>Helianthus</taxon>
    </lineage>
</organism>
<evidence type="ECO:0000313" key="10">
    <source>
        <dbReference type="Proteomes" id="UP000215914"/>
    </source>
</evidence>
<dbReference type="EC" id="2.4.1.12" evidence="9"/>
<proteinExistence type="predicted"/>
<evidence type="ECO:0000256" key="3">
    <source>
        <dbReference type="ARBA" id="ARBA00022679"/>
    </source>
</evidence>
<dbReference type="Gramene" id="mRNA:HanXRQr2_Chr13g0610171">
    <property type="protein sequence ID" value="mRNA:HanXRQr2_Chr13g0610171"/>
    <property type="gene ID" value="HanXRQr2_Chr13g0610171"/>
</dbReference>
<evidence type="ECO:0000256" key="6">
    <source>
        <dbReference type="ARBA" id="ARBA00023136"/>
    </source>
</evidence>
<evidence type="ECO:0000256" key="1">
    <source>
        <dbReference type="ARBA" id="ARBA00004308"/>
    </source>
</evidence>
<reference evidence="9" key="1">
    <citation type="journal article" date="2017" name="Nature">
        <title>The sunflower genome provides insights into oil metabolism, flowering and Asterid evolution.</title>
        <authorList>
            <person name="Badouin H."/>
            <person name="Gouzy J."/>
            <person name="Grassa C.J."/>
            <person name="Murat F."/>
            <person name="Staton S.E."/>
            <person name="Cottret L."/>
            <person name="Lelandais-Briere C."/>
            <person name="Owens G.L."/>
            <person name="Carrere S."/>
            <person name="Mayjonade B."/>
            <person name="Legrand L."/>
            <person name="Gill N."/>
            <person name="Kane N.C."/>
            <person name="Bowers J.E."/>
            <person name="Hubner S."/>
            <person name="Bellec A."/>
            <person name="Berard A."/>
            <person name="Berges H."/>
            <person name="Blanchet N."/>
            <person name="Boniface M.C."/>
            <person name="Brunel D."/>
            <person name="Catrice O."/>
            <person name="Chaidir N."/>
            <person name="Claudel C."/>
            <person name="Donnadieu C."/>
            <person name="Faraut T."/>
            <person name="Fievet G."/>
            <person name="Helmstetter N."/>
            <person name="King M."/>
            <person name="Knapp S.J."/>
            <person name="Lai Z."/>
            <person name="Le Paslier M.C."/>
            <person name="Lippi Y."/>
            <person name="Lorenzon L."/>
            <person name="Mandel J.R."/>
            <person name="Marage G."/>
            <person name="Marchand G."/>
            <person name="Marquand E."/>
            <person name="Bret-Mestries E."/>
            <person name="Morien E."/>
            <person name="Nambeesan S."/>
            <person name="Nguyen T."/>
            <person name="Pegot-Espagnet P."/>
            <person name="Pouilly N."/>
            <person name="Raftis F."/>
            <person name="Sallet E."/>
            <person name="Schiex T."/>
            <person name="Thomas J."/>
            <person name="Vandecasteele C."/>
            <person name="Vares D."/>
            <person name="Vear F."/>
            <person name="Vautrin S."/>
            <person name="Crespi M."/>
            <person name="Mangin B."/>
            <person name="Burke J.M."/>
            <person name="Salse J."/>
            <person name="Munos S."/>
            <person name="Vincourt P."/>
            <person name="Rieseberg L.H."/>
            <person name="Langlade N.B."/>
        </authorList>
    </citation>
    <scope>NUCLEOTIDE SEQUENCE</scope>
    <source>
        <tissue evidence="9">Leaves</tissue>
    </source>
</reference>
<evidence type="ECO:0000256" key="5">
    <source>
        <dbReference type="ARBA" id="ARBA00022989"/>
    </source>
</evidence>
<dbReference type="Proteomes" id="UP000215914">
    <property type="component" value="Unassembled WGS sequence"/>
</dbReference>
<evidence type="ECO:0000256" key="2">
    <source>
        <dbReference type="ARBA" id="ARBA00022676"/>
    </source>
</evidence>
<name>A0A9K3EKX4_HELAN</name>
<keyword evidence="7" id="KW-0961">Cell wall biogenesis/degradation</keyword>
<dbReference type="GO" id="GO:0071555">
    <property type="term" value="P:cell wall organization"/>
    <property type="evidence" value="ECO:0007669"/>
    <property type="project" value="UniProtKB-KW"/>
</dbReference>
<keyword evidence="10" id="KW-1185">Reference proteome</keyword>
<dbReference type="InterPro" id="IPR005150">
    <property type="entry name" value="Cellulose_synth"/>
</dbReference>